<dbReference type="EMBL" id="CAJOBJ010099525">
    <property type="protein sequence ID" value="CAF4580825.1"/>
    <property type="molecule type" value="Genomic_DNA"/>
</dbReference>
<protein>
    <submittedName>
        <fullName evidence="2">Uncharacterized protein</fullName>
    </submittedName>
</protein>
<name>A0A8S2YRZ5_9BILA</name>
<evidence type="ECO:0000313" key="2">
    <source>
        <dbReference type="EMBL" id="CAF4580825.1"/>
    </source>
</evidence>
<proteinExistence type="predicted"/>
<dbReference type="EMBL" id="CAJOBJ010128568">
    <property type="protein sequence ID" value="CAF4710825.1"/>
    <property type="molecule type" value="Genomic_DNA"/>
</dbReference>
<dbReference type="Proteomes" id="UP000681720">
    <property type="component" value="Unassembled WGS sequence"/>
</dbReference>
<dbReference type="Proteomes" id="UP000681967">
    <property type="component" value="Unassembled WGS sequence"/>
</dbReference>
<reference evidence="2" key="1">
    <citation type="submission" date="2021-02" db="EMBL/GenBank/DDBJ databases">
        <authorList>
            <person name="Nowell W R."/>
        </authorList>
    </citation>
    <scope>NUCLEOTIDE SEQUENCE</scope>
</reference>
<sequence>MPSFNNIWGERTSQMISQAASALEV</sequence>
<evidence type="ECO:0000313" key="4">
    <source>
        <dbReference type="EMBL" id="CAF4733915.1"/>
    </source>
</evidence>
<accession>A0A8S2YRZ5</accession>
<dbReference type="AlphaFoldDB" id="A0A8S2YRZ5"/>
<dbReference type="EMBL" id="CAJOBH010090632">
    <property type="protein sequence ID" value="CAF4563427.1"/>
    <property type="molecule type" value="Genomic_DNA"/>
</dbReference>
<comment type="caution">
    <text evidence="2">The sequence shown here is derived from an EMBL/GenBank/DDBJ whole genome shotgun (WGS) entry which is preliminary data.</text>
</comment>
<dbReference type="EMBL" id="CAJOBH010125737">
    <property type="protein sequence ID" value="CAF4733915.1"/>
    <property type="molecule type" value="Genomic_DNA"/>
</dbReference>
<evidence type="ECO:0000313" key="3">
    <source>
        <dbReference type="EMBL" id="CAF4710825.1"/>
    </source>
</evidence>
<evidence type="ECO:0000313" key="5">
    <source>
        <dbReference type="Proteomes" id="UP000681720"/>
    </source>
</evidence>
<gene>
    <name evidence="1" type="ORF">BYL167_LOCUS38606</name>
    <name evidence="4" type="ORF">BYL167_LOCUS45383</name>
    <name evidence="2" type="ORF">GIL414_LOCUS38072</name>
    <name evidence="3" type="ORF">GIL414_LOCUS43443</name>
</gene>
<feature type="non-terminal residue" evidence="2">
    <location>
        <position position="25"/>
    </location>
</feature>
<organism evidence="2 5">
    <name type="scientific">Rotaria magnacalcarata</name>
    <dbReference type="NCBI Taxonomy" id="392030"/>
    <lineage>
        <taxon>Eukaryota</taxon>
        <taxon>Metazoa</taxon>
        <taxon>Spiralia</taxon>
        <taxon>Gnathifera</taxon>
        <taxon>Rotifera</taxon>
        <taxon>Eurotatoria</taxon>
        <taxon>Bdelloidea</taxon>
        <taxon>Philodinida</taxon>
        <taxon>Philodinidae</taxon>
        <taxon>Rotaria</taxon>
    </lineage>
</organism>
<evidence type="ECO:0000313" key="1">
    <source>
        <dbReference type="EMBL" id="CAF4563427.1"/>
    </source>
</evidence>